<dbReference type="OrthoDB" id="9837033at2"/>
<dbReference type="RefSeq" id="WP_139176896.1">
    <property type="nucleotide sequence ID" value="NZ_FOIU01000003.1"/>
</dbReference>
<feature type="signal peptide" evidence="1">
    <location>
        <begin position="1"/>
        <end position="21"/>
    </location>
</feature>
<dbReference type="AlphaFoldDB" id="A0A1I0S1W1"/>
<protein>
    <submittedName>
        <fullName evidence="2">Uncharacterized protein</fullName>
    </submittedName>
</protein>
<keyword evidence="1" id="KW-0732">Signal</keyword>
<accession>A0A1I0S1W1</accession>
<sequence>MSKLFKLTFTLVLFIGTFSFANSKSTDIMIDDLPYLNHISNSPTFKYGCKTFHITVSIKFIEVETDVTVCAGCTSYMAVTCGGSISKNASEQDFTFGGMDLNQLMKDRRFADAEQITVLASSIETDDNTSLTVKRGTYKIIRDENGYGTIVNLEVTK</sequence>
<evidence type="ECO:0000256" key="1">
    <source>
        <dbReference type="SAM" id="SignalP"/>
    </source>
</evidence>
<dbReference type="EMBL" id="FOIU01000003">
    <property type="protein sequence ID" value="SEW48282.1"/>
    <property type="molecule type" value="Genomic_DNA"/>
</dbReference>
<dbReference type="STRING" id="356305.SAMN05421841_3776"/>
<dbReference type="Proteomes" id="UP000199469">
    <property type="component" value="Unassembled WGS sequence"/>
</dbReference>
<proteinExistence type="predicted"/>
<keyword evidence="3" id="KW-1185">Reference proteome</keyword>
<organism evidence="2 3">
    <name type="scientific">Chryseobacterium wanjuense</name>
    <dbReference type="NCBI Taxonomy" id="356305"/>
    <lineage>
        <taxon>Bacteria</taxon>
        <taxon>Pseudomonadati</taxon>
        <taxon>Bacteroidota</taxon>
        <taxon>Flavobacteriia</taxon>
        <taxon>Flavobacteriales</taxon>
        <taxon>Weeksellaceae</taxon>
        <taxon>Chryseobacterium group</taxon>
        <taxon>Chryseobacterium</taxon>
    </lineage>
</organism>
<feature type="chain" id="PRO_5011772689" evidence="1">
    <location>
        <begin position="22"/>
        <end position="157"/>
    </location>
</feature>
<evidence type="ECO:0000313" key="3">
    <source>
        <dbReference type="Proteomes" id="UP000199469"/>
    </source>
</evidence>
<name>A0A1I0S1W1_9FLAO</name>
<gene>
    <name evidence="2" type="ORF">SAMN05421841_3776</name>
</gene>
<reference evidence="3" key="1">
    <citation type="submission" date="2016-10" db="EMBL/GenBank/DDBJ databases">
        <authorList>
            <person name="Varghese N."/>
            <person name="Submissions S."/>
        </authorList>
    </citation>
    <scope>NUCLEOTIDE SEQUENCE [LARGE SCALE GENOMIC DNA]</scope>
    <source>
        <strain evidence="3">DSM 17724</strain>
    </source>
</reference>
<evidence type="ECO:0000313" key="2">
    <source>
        <dbReference type="EMBL" id="SEW48282.1"/>
    </source>
</evidence>